<keyword evidence="4 6" id="KW-0520">NAD</keyword>
<comment type="catalytic activity">
    <reaction evidence="6">
        <text>2 a quinone + NADH + H(+) = 2 a 1,4-benzosemiquinone + NAD(+)</text>
        <dbReference type="Rhea" id="RHEA:65952"/>
        <dbReference type="ChEBI" id="CHEBI:15378"/>
        <dbReference type="ChEBI" id="CHEBI:57540"/>
        <dbReference type="ChEBI" id="CHEBI:57945"/>
        <dbReference type="ChEBI" id="CHEBI:132124"/>
        <dbReference type="ChEBI" id="CHEBI:134225"/>
    </reaction>
</comment>
<dbReference type="GO" id="GO:0009055">
    <property type="term" value="F:electron transfer activity"/>
    <property type="evidence" value="ECO:0007669"/>
    <property type="project" value="UniProtKB-UniRule"/>
</dbReference>
<protein>
    <recommendedName>
        <fullName evidence="6">FMN dependent NADH:quinone oxidoreductase</fullName>
        <ecNumber evidence="6">1.6.5.-</ecNumber>
    </recommendedName>
    <alternativeName>
        <fullName evidence="6">Azo-dye reductase</fullName>
    </alternativeName>
    <alternativeName>
        <fullName evidence="6">FMN-dependent NADH-azo compound oxidoreductase</fullName>
    </alternativeName>
    <alternativeName>
        <fullName evidence="6">FMN-dependent NADH-azoreductase</fullName>
        <ecNumber evidence="6">1.7.1.17</ecNumber>
    </alternativeName>
</protein>
<comment type="similarity">
    <text evidence="6">Belongs to the azoreductase type 1 family.</text>
</comment>
<evidence type="ECO:0000259" key="7">
    <source>
        <dbReference type="Pfam" id="PF02525"/>
    </source>
</evidence>
<evidence type="ECO:0000313" key="9">
    <source>
        <dbReference type="Proteomes" id="UP000295257"/>
    </source>
</evidence>
<comment type="caution">
    <text evidence="8">The sequence shown here is derived from an EMBL/GenBank/DDBJ whole genome shotgun (WGS) entry which is preliminary data.</text>
</comment>
<comment type="caution">
    <text evidence="6">Lacks conserved residue(s) required for the propagation of feature annotation.</text>
</comment>
<keyword evidence="2 6" id="KW-0288">FMN</keyword>
<gene>
    <name evidence="6" type="primary">azoR</name>
    <name evidence="8" type="ORF">C5L30_000091</name>
</gene>
<dbReference type="EMBL" id="PUFN01000002">
    <property type="protein sequence ID" value="TDG74856.1"/>
    <property type="molecule type" value="Genomic_DNA"/>
</dbReference>
<dbReference type="STRING" id="1612.ABB44_03625"/>
<dbReference type="InterPro" id="IPR003680">
    <property type="entry name" value="Flavodoxin_fold"/>
</dbReference>
<evidence type="ECO:0000256" key="1">
    <source>
        <dbReference type="ARBA" id="ARBA00022630"/>
    </source>
</evidence>
<name>A0A4R5NJP4_9LACO</name>
<feature type="binding site" evidence="6">
    <location>
        <begin position="99"/>
        <end position="102"/>
    </location>
    <ligand>
        <name>FMN</name>
        <dbReference type="ChEBI" id="CHEBI:58210"/>
    </ligand>
</feature>
<dbReference type="EC" id="1.6.5.-" evidence="6"/>
<evidence type="ECO:0000256" key="3">
    <source>
        <dbReference type="ARBA" id="ARBA00023002"/>
    </source>
</evidence>
<comment type="cofactor">
    <cofactor evidence="6">
        <name>FMN</name>
        <dbReference type="ChEBI" id="CHEBI:58210"/>
    </cofactor>
    <text evidence="6">Binds 1 FMN per subunit.</text>
</comment>
<dbReference type="Gene3D" id="3.40.50.360">
    <property type="match status" value="1"/>
</dbReference>
<comment type="function">
    <text evidence="6">Also exhibits azoreductase activity. Catalyzes the reductive cleavage of the azo bond in aromatic azo compounds to the corresponding amines.</text>
</comment>
<dbReference type="InterPro" id="IPR050104">
    <property type="entry name" value="FMN-dep_NADH:Q_OxRdtase_AzoR1"/>
</dbReference>
<dbReference type="EC" id="1.7.1.17" evidence="6"/>
<dbReference type="AlphaFoldDB" id="A0A4R5NJP4"/>
<dbReference type="Proteomes" id="UP000295257">
    <property type="component" value="Unassembled WGS sequence"/>
</dbReference>
<dbReference type="GO" id="GO:0010181">
    <property type="term" value="F:FMN binding"/>
    <property type="evidence" value="ECO:0007669"/>
    <property type="project" value="UniProtKB-UniRule"/>
</dbReference>
<keyword evidence="9" id="KW-1185">Reference proteome</keyword>
<accession>A0A4R5NJP4</accession>
<sequence>MPKVLVIYAHPLTEKGSSTHELYKHFINAYQKANPNDEVVVHNVSEYMPYPLNKFAVSIYNKKLAKCDLNVDEKRFNDARQMWIDEFNQADKYVFVNPMYNLFIPAEMKSYIDMIMASHDTLHGSLNKLHGKKAIHLQASGNRYHKNAPTDDPQIKDLADEYLKMMLHVIGVDDYSSIFAEGMDVDPMNTIEILDDAFDEAEIAGRKF</sequence>
<dbReference type="GO" id="GO:0016652">
    <property type="term" value="F:oxidoreductase activity, acting on NAD(P)H as acceptor"/>
    <property type="evidence" value="ECO:0007669"/>
    <property type="project" value="UniProtKB-UniRule"/>
</dbReference>
<dbReference type="GO" id="GO:0016655">
    <property type="term" value="F:oxidoreductase activity, acting on NAD(P)H, quinone or similar compound as acceptor"/>
    <property type="evidence" value="ECO:0007669"/>
    <property type="project" value="InterPro"/>
</dbReference>
<proteinExistence type="inferred from homology"/>
<comment type="function">
    <text evidence="6">Quinone reductase that provides resistance to thiol-specific stress caused by electrophilic quinones.</text>
</comment>
<comment type="subunit">
    <text evidence="6">Homodimer.</text>
</comment>
<dbReference type="PANTHER" id="PTHR43741:SF4">
    <property type="entry name" value="FMN-DEPENDENT NADH:QUINONE OXIDOREDUCTASE"/>
    <property type="match status" value="1"/>
</dbReference>
<evidence type="ECO:0000256" key="2">
    <source>
        <dbReference type="ARBA" id="ARBA00022643"/>
    </source>
</evidence>
<dbReference type="Pfam" id="PF02525">
    <property type="entry name" value="Flavodoxin_2"/>
    <property type="match status" value="1"/>
</dbReference>
<dbReference type="RefSeq" id="WP_010018080.1">
    <property type="nucleotide sequence ID" value="NZ_PUFN01000002.1"/>
</dbReference>
<keyword evidence="3 6" id="KW-0560">Oxidoreductase</keyword>
<evidence type="ECO:0000256" key="6">
    <source>
        <dbReference type="HAMAP-Rule" id="MF_01216"/>
    </source>
</evidence>
<evidence type="ECO:0000313" key="8">
    <source>
        <dbReference type="EMBL" id="TDG74856.1"/>
    </source>
</evidence>
<keyword evidence="1 6" id="KW-0285">Flavoprotein</keyword>
<dbReference type="InterPro" id="IPR023048">
    <property type="entry name" value="NADH:quinone_OxRdtase_FMN_depd"/>
</dbReference>
<dbReference type="InterPro" id="IPR029039">
    <property type="entry name" value="Flavoprotein-like_sf"/>
</dbReference>
<organism evidence="8 9">
    <name type="scientific">Companilactobacillus farciminis</name>
    <dbReference type="NCBI Taxonomy" id="1612"/>
    <lineage>
        <taxon>Bacteria</taxon>
        <taxon>Bacillati</taxon>
        <taxon>Bacillota</taxon>
        <taxon>Bacilli</taxon>
        <taxon>Lactobacillales</taxon>
        <taxon>Lactobacillaceae</taxon>
        <taxon>Companilactobacillus</taxon>
    </lineage>
</organism>
<dbReference type="SUPFAM" id="SSF52218">
    <property type="entry name" value="Flavoproteins"/>
    <property type="match status" value="1"/>
</dbReference>
<comment type="catalytic activity">
    <reaction evidence="5">
        <text>N,N-dimethyl-1,4-phenylenediamine + anthranilate + 2 NAD(+) = 2-(4-dimethylaminophenyl)diazenylbenzoate + 2 NADH + 2 H(+)</text>
        <dbReference type="Rhea" id="RHEA:55872"/>
        <dbReference type="ChEBI" id="CHEBI:15378"/>
        <dbReference type="ChEBI" id="CHEBI:15783"/>
        <dbReference type="ChEBI" id="CHEBI:16567"/>
        <dbReference type="ChEBI" id="CHEBI:57540"/>
        <dbReference type="ChEBI" id="CHEBI:57945"/>
        <dbReference type="ChEBI" id="CHEBI:71579"/>
        <dbReference type="EC" id="1.7.1.17"/>
    </reaction>
    <physiologicalReaction direction="right-to-left" evidence="5">
        <dbReference type="Rhea" id="RHEA:55874"/>
    </physiologicalReaction>
</comment>
<evidence type="ECO:0000256" key="4">
    <source>
        <dbReference type="ARBA" id="ARBA00023027"/>
    </source>
</evidence>
<feature type="domain" description="Flavodoxin-like fold" evidence="7">
    <location>
        <begin position="3"/>
        <end position="200"/>
    </location>
</feature>
<evidence type="ECO:0000256" key="5">
    <source>
        <dbReference type="ARBA" id="ARBA00048542"/>
    </source>
</evidence>
<dbReference type="PANTHER" id="PTHR43741">
    <property type="entry name" value="FMN-DEPENDENT NADH-AZOREDUCTASE 1"/>
    <property type="match status" value="1"/>
</dbReference>
<reference evidence="8 9" key="1">
    <citation type="journal article" date="2019" name="Appl. Microbiol. Biotechnol.">
        <title>Uncovering carbohydrate metabolism through a genotype-phenotype association study of 56 lactic acid bacteria genomes.</title>
        <authorList>
            <person name="Buron-Moles G."/>
            <person name="Chailyan A."/>
            <person name="Dolejs I."/>
            <person name="Forster J."/>
            <person name="Miks M.H."/>
        </authorList>
    </citation>
    <scope>NUCLEOTIDE SEQUENCE [LARGE SCALE GENOMIC DNA]</scope>
    <source>
        <strain evidence="8 9">ATCC 29644</strain>
    </source>
</reference>
<dbReference type="HAMAP" id="MF_01216">
    <property type="entry name" value="Azoreductase_type1"/>
    <property type="match status" value="1"/>
</dbReference>
<dbReference type="OrthoDB" id="9805013at2"/>